<feature type="coiled-coil region" evidence="1">
    <location>
        <begin position="1057"/>
        <end position="1084"/>
    </location>
</feature>
<reference evidence="3" key="1">
    <citation type="submission" date="2023-07" db="EMBL/GenBank/DDBJ databases">
        <title>A chromosome-level genome assembly of Lolium multiflorum.</title>
        <authorList>
            <person name="Chen Y."/>
            <person name="Copetti D."/>
            <person name="Kolliker R."/>
            <person name="Studer B."/>
        </authorList>
    </citation>
    <scope>NUCLEOTIDE SEQUENCE</scope>
    <source>
        <strain evidence="3">02402/16</strain>
        <tissue evidence="3">Leaf</tissue>
    </source>
</reference>
<gene>
    <name evidence="3" type="ORF">QYE76_019374</name>
</gene>
<sequence length="1127" mass="126677">PTTGGGGGGGRGIGRRRWAWRRPAEGTPVVLPAQRSSKVRVVVRLGHGRSQRRSRPREGLLVVVRLGHGKDSSSSFASATPRATYDRWIHHGEPLHAEPGHQPDAHHADEGGEHLEDDHVVLENSFNLVEEDGDEDDRIPDLFKDLYESEPQGDGQNTIYAELIEEAKRSASDGGTISRFAFTVKLLHVKSFYRMSNAALNGILHLLAIQYPKSSIPKNYDEALSIIGRLGLGYESIHVCPNNCVLFRKTYAKLDKCPKCDASRWKDGDGRKQIPEKVLRYFPIIPRLQRMFISKKQSEEVQWHKLKRKPVTNELSHPADGKAWKDFDSQHKDFAADARNIRLGLATDGFNPFGMSRKYSMWPVFIVPYNLPPWACMDRSNFMMALLIPGPDSPGKDFDIFMEPLVEDLFKLWNGVQTYDAPSPDKFNLRAAVIWCIHDFPALHTLSGRLTAGYQACVRCDKDPCSERIRNKLCWIGSRRFLPLDHHWRKSKGFNGNTEPRDPPAEFTKEELKQQLDKVKDVRPGKNQKKRKREEGQCWDRRSILWDLPYWADLKLRYNLDVMHIEKNICDNLLGTFMNIDGKSKDTLNSRLDLEDMGIREALHLRPVDGGKSFEMPEAWSQSNHLEISNDKEHEEEAARRKAGGKEGSATTAASSASAITQAESSDYVPRDEEVIDEEVDDNIVDKTVKALKVTKRKKKSAVRKKNKNRKSPEDTSSQMGPGRIFAVPPGGSKRLLELETPAPARVTRQKAKAVAAAIHEDNDEEEGSTVRMEPSHVGMELSSVRMEPSHVGMELSPVRMEPSHVGMEQSPVAPFVDRNTFPEETEQATGDEDDAIVAVKRIRKGKGLERMTKSMGSKVTIEIAEGMNGPENPLQAAMFASECGYNARTHTPGNFDMDTKSPAIKKACTEKLQKISKNRRHQIKKDFFDNAAPGELSIKSPVEGLPDDQWQELLKLWSTERHKKEERNGEELSALDLFKATQNSTKNGFSETAKIAIAEMERRMNQPVPEGQHPMSDVQVVGQVLKEKCPASTFLVNVGLESRSSATKSTAMSAHVRDLKDKLARSEMQGEAMREEVAALKKKSEESDAAQAARDAQYELLLKKTQEQEEKFNHFIALFGARAIGN</sequence>
<dbReference type="EMBL" id="JAUUTY010000006">
    <property type="protein sequence ID" value="KAK1613857.1"/>
    <property type="molecule type" value="Genomic_DNA"/>
</dbReference>
<feature type="region of interest" description="Disordered" evidence="2">
    <location>
        <begin position="693"/>
        <end position="731"/>
    </location>
</feature>
<dbReference type="AlphaFoldDB" id="A0AAD8R4Z1"/>
<dbReference type="InterPro" id="IPR004242">
    <property type="entry name" value="Transposase_21"/>
</dbReference>
<dbReference type="Pfam" id="PF02992">
    <property type="entry name" value="Transposase_21"/>
    <property type="match status" value="1"/>
</dbReference>
<evidence type="ECO:0000256" key="2">
    <source>
        <dbReference type="SAM" id="MobiDB-lite"/>
    </source>
</evidence>
<dbReference type="Proteomes" id="UP001231189">
    <property type="component" value="Unassembled WGS sequence"/>
</dbReference>
<evidence type="ECO:0000256" key="1">
    <source>
        <dbReference type="SAM" id="Coils"/>
    </source>
</evidence>
<protein>
    <recommendedName>
        <fullName evidence="5">Transposase</fullName>
    </recommendedName>
</protein>
<feature type="compositionally biased region" description="Basic and acidic residues" evidence="2">
    <location>
        <begin position="628"/>
        <end position="640"/>
    </location>
</feature>
<keyword evidence="4" id="KW-1185">Reference proteome</keyword>
<organism evidence="3 4">
    <name type="scientific">Lolium multiflorum</name>
    <name type="common">Italian ryegrass</name>
    <name type="synonym">Lolium perenne subsp. multiflorum</name>
    <dbReference type="NCBI Taxonomy" id="4521"/>
    <lineage>
        <taxon>Eukaryota</taxon>
        <taxon>Viridiplantae</taxon>
        <taxon>Streptophyta</taxon>
        <taxon>Embryophyta</taxon>
        <taxon>Tracheophyta</taxon>
        <taxon>Spermatophyta</taxon>
        <taxon>Magnoliopsida</taxon>
        <taxon>Liliopsida</taxon>
        <taxon>Poales</taxon>
        <taxon>Poaceae</taxon>
        <taxon>BOP clade</taxon>
        <taxon>Pooideae</taxon>
        <taxon>Poodae</taxon>
        <taxon>Poeae</taxon>
        <taxon>Poeae Chloroplast Group 2 (Poeae type)</taxon>
        <taxon>Loliodinae</taxon>
        <taxon>Loliinae</taxon>
        <taxon>Lolium</taxon>
    </lineage>
</organism>
<accession>A0AAD8R4Z1</accession>
<feature type="region of interest" description="Disordered" evidence="2">
    <location>
        <begin position="621"/>
        <end position="670"/>
    </location>
</feature>
<feature type="compositionally biased region" description="Basic residues" evidence="2">
    <location>
        <begin position="693"/>
        <end position="710"/>
    </location>
</feature>
<comment type="caution">
    <text evidence="3">The sequence shown here is derived from an EMBL/GenBank/DDBJ whole genome shotgun (WGS) entry which is preliminary data.</text>
</comment>
<feature type="non-terminal residue" evidence="3">
    <location>
        <position position="1127"/>
    </location>
</feature>
<feature type="compositionally biased region" description="Gly residues" evidence="2">
    <location>
        <begin position="1"/>
        <end position="12"/>
    </location>
</feature>
<proteinExistence type="predicted"/>
<evidence type="ECO:0000313" key="4">
    <source>
        <dbReference type="Proteomes" id="UP001231189"/>
    </source>
</evidence>
<keyword evidence="1" id="KW-0175">Coiled coil</keyword>
<name>A0AAD8R4Z1_LOLMU</name>
<evidence type="ECO:0008006" key="5">
    <source>
        <dbReference type="Google" id="ProtNLM"/>
    </source>
</evidence>
<evidence type="ECO:0000313" key="3">
    <source>
        <dbReference type="EMBL" id="KAK1613857.1"/>
    </source>
</evidence>
<dbReference type="PANTHER" id="PTHR10775">
    <property type="entry name" value="OS08G0208400 PROTEIN"/>
    <property type="match status" value="1"/>
</dbReference>
<dbReference type="PANTHER" id="PTHR10775:SF185">
    <property type="entry name" value="OS08G0208400 PROTEIN"/>
    <property type="match status" value="1"/>
</dbReference>
<feature type="region of interest" description="Disordered" evidence="2">
    <location>
        <begin position="1"/>
        <end position="32"/>
    </location>
</feature>
<feature type="compositionally biased region" description="Low complexity" evidence="2">
    <location>
        <begin position="648"/>
        <end position="666"/>
    </location>
</feature>